<keyword evidence="3" id="KW-1185">Reference proteome</keyword>
<accession>A0ABD1D7F5</accession>
<dbReference type="PANTHER" id="PTHR34931">
    <property type="entry name" value="FI02976P-RELATED"/>
    <property type="match status" value="1"/>
</dbReference>
<dbReference type="EMBL" id="JBEHCU010007096">
    <property type="protein sequence ID" value="KAL1395571.1"/>
    <property type="molecule type" value="Genomic_DNA"/>
</dbReference>
<reference evidence="2 3" key="1">
    <citation type="submission" date="2024-05" db="EMBL/GenBank/DDBJ databases">
        <title>Culex pipiens pipiens assembly and annotation.</title>
        <authorList>
            <person name="Alout H."/>
            <person name="Durand T."/>
        </authorList>
    </citation>
    <scope>NUCLEOTIDE SEQUENCE [LARGE SCALE GENOMIC DNA]</scope>
    <source>
        <strain evidence="2">HA-2024</strain>
        <tissue evidence="2">Whole body</tissue>
    </source>
</reference>
<feature type="signal peptide" evidence="1">
    <location>
        <begin position="1"/>
        <end position="16"/>
    </location>
</feature>
<proteinExistence type="predicted"/>
<name>A0ABD1D7F5_CULPP</name>
<sequence length="199" mass="20384">MFRLVVLSAVLAVAAAAPGATLVASAPLAYTSYVQQPAVFAQKEISYQKNIIEEPTVAHVGTVLKNVPTGVTHHSSSVVHHDAKISEPVFAPAVKKTVVSTPVEKTTYTHGYAAAPAVTYAAAPAITYAAAPAIKTAYVESAAPALTYAAAPALSYAAHGLNYAAAPALSYAYGAAPALTYAAQYPTVYGAAPAVYAKY</sequence>
<keyword evidence="1" id="KW-0732">Signal</keyword>
<evidence type="ECO:0008006" key="4">
    <source>
        <dbReference type="Google" id="ProtNLM"/>
    </source>
</evidence>
<feature type="chain" id="PRO_5044744396" description="Cuticle protein" evidence="1">
    <location>
        <begin position="17"/>
        <end position="199"/>
    </location>
</feature>
<dbReference type="Proteomes" id="UP001562425">
    <property type="component" value="Unassembled WGS sequence"/>
</dbReference>
<dbReference type="PANTHER" id="PTHR34931:SF3">
    <property type="entry name" value="FI02976P-RELATED"/>
    <property type="match status" value="1"/>
</dbReference>
<dbReference type="InterPro" id="IPR007614">
    <property type="entry name" value="Retinin_C"/>
</dbReference>
<dbReference type="AlphaFoldDB" id="A0ABD1D7F5"/>
<comment type="caution">
    <text evidence="2">The sequence shown here is derived from an EMBL/GenBank/DDBJ whole genome shotgun (WGS) entry which is preliminary data.</text>
</comment>
<dbReference type="Pfam" id="PF04527">
    <property type="entry name" value="Retinin_C"/>
    <property type="match status" value="1"/>
</dbReference>
<evidence type="ECO:0000313" key="2">
    <source>
        <dbReference type="EMBL" id="KAL1395571.1"/>
    </source>
</evidence>
<evidence type="ECO:0000256" key="1">
    <source>
        <dbReference type="SAM" id="SignalP"/>
    </source>
</evidence>
<protein>
    <recommendedName>
        <fullName evidence="4">Cuticle protein</fullName>
    </recommendedName>
</protein>
<evidence type="ECO:0000313" key="3">
    <source>
        <dbReference type="Proteomes" id="UP001562425"/>
    </source>
</evidence>
<organism evidence="2 3">
    <name type="scientific">Culex pipiens pipiens</name>
    <name type="common">Northern house mosquito</name>
    <dbReference type="NCBI Taxonomy" id="38569"/>
    <lineage>
        <taxon>Eukaryota</taxon>
        <taxon>Metazoa</taxon>
        <taxon>Ecdysozoa</taxon>
        <taxon>Arthropoda</taxon>
        <taxon>Hexapoda</taxon>
        <taxon>Insecta</taxon>
        <taxon>Pterygota</taxon>
        <taxon>Neoptera</taxon>
        <taxon>Endopterygota</taxon>
        <taxon>Diptera</taxon>
        <taxon>Nematocera</taxon>
        <taxon>Culicoidea</taxon>
        <taxon>Culicidae</taxon>
        <taxon>Culicinae</taxon>
        <taxon>Culicini</taxon>
        <taxon>Culex</taxon>
        <taxon>Culex</taxon>
    </lineage>
</organism>
<gene>
    <name evidence="2" type="ORF">pipiens_002833</name>
</gene>